<dbReference type="InterPro" id="IPR009057">
    <property type="entry name" value="Homeodomain-like_sf"/>
</dbReference>
<feature type="transmembrane region" description="Helical" evidence="5">
    <location>
        <begin position="288"/>
        <end position="311"/>
    </location>
</feature>
<keyword evidence="5" id="KW-1133">Transmembrane helix</keyword>
<name>A0A4Q9DLM1_9BACL</name>
<organism evidence="8 9">
    <name type="scientific">Paenibacillus thalictri</name>
    <dbReference type="NCBI Taxonomy" id="2527873"/>
    <lineage>
        <taxon>Bacteria</taxon>
        <taxon>Bacillati</taxon>
        <taxon>Bacillota</taxon>
        <taxon>Bacilli</taxon>
        <taxon>Bacillales</taxon>
        <taxon>Paenibacillaceae</taxon>
        <taxon>Paenibacillus</taxon>
    </lineage>
</organism>
<dbReference type="PANTHER" id="PTHR43280">
    <property type="entry name" value="ARAC-FAMILY TRANSCRIPTIONAL REGULATOR"/>
    <property type="match status" value="1"/>
</dbReference>
<keyword evidence="2" id="KW-0238">DNA-binding</keyword>
<keyword evidence="5" id="KW-0472">Membrane</keyword>
<feature type="compositionally biased region" description="Basic and acidic residues" evidence="4">
    <location>
        <begin position="748"/>
        <end position="760"/>
    </location>
</feature>
<evidence type="ECO:0000256" key="2">
    <source>
        <dbReference type="ARBA" id="ARBA00023125"/>
    </source>
</evidence>
<protein>
    <submittedName>
        <fullName evidence="8">Helix-turn-helix domain-containing protein</fullName>
    </submittedName>
</protein>
<proteinExistence type="predicted"/>
<evidence type="ECO:0000256" key="4">
    <source>
        <dbReference type="SAM" id="MobiDB-lite"/>
    </source>
</evidence>
<dbReference type="InterPro" id="IPR000160">
    <property type="entry name" value="GGDEF_dom"/>
</dbReference>
<dbReference type="Gene3D" id="1.10.10.60">
    <property type="entry name" value="Homeodomain-like"/>
    <property type="match status" value="2"/>
</dbReference>
<evidence type="ECO:0000259" key="7">
    <source>
        <dbReference type="PROSITE" id="PS50887"/>
    </source>
</evidence>
<dbReference type="GO" id="GO:0043565">
    <property type="term" value="F:sequence-specific DNA binding"/>
    <property type="evidence" value="ECO:0007669"/>
    <property type="project" value="InterPro"/>
</dbReference>
<dbReference type="PROSITE" id="PS50887">
    <property type="entry name" value="GGDEF"/>
    <property type="match status" value="1"/>
</dbReference>
<reference evidence="8 9" key="1">
    <citation type="submission" date="2019-02" db="EMBL/GenBank/DDBJ databases">
        <title>Paenibacillus sp. nov., isolated from surface-sterilized tissue of Thalictrum simplex L.</title>
        <authorList>
            <person name="Tuo L."/>
        </authorList>
    </citation>
    <scope>NUCLEOTIDE SEQUENCE [LARGE SCALE GENOMIC DNA]</scope>
    <source>
        <strain evidence="8 9">N2SHLJ1</strain>
    </source>
</reference>
<keyword evidence="9" id="KW-1185">Reference proteome</keyword>
<keyword evidence="3" id="KW-0804">Transcription</keyword>
<dbReference type="InterPro" id="IPR041522">
    <property type="entry name" value="CdaR_GGDEF"/>
</dbReference>
<feature type="domain" description="HTH araC/xylS-type" evidence="6">
    <location>
        <begin position="651"/>
        <end position="749"/>
    </location>
</feature>
<feature type="domain" description="GGDEF" evidence="7">
    <location>
        <begin position="393"/>
        <end position="523"/>
    </location>
</feature>
<evidence type="ECO:0000256" key="3">
    <source>
        <dbReference type="ARBA" id="ARBA00023163"/>
    </source>
</evidence>
<dbReference type="InterPro" id="IPR018060">
    <property type="entry name" value="HTH_AraC"/>
</dbReference>
<feature type="transmembrane region" description="Helical" evidence="5">
    <location>
        <begin position="12"/>
        <end position="32"/>
    </location>
</feature>
<dbReference type="SUPFAM" id="SSF46689">
    <property type="entry name" value="Homeodomain-like"/>
    <property type="match status" value="2"/>
</dbReference>
<sequence length="768" mass="88758">MKSSRFTYFKRLFLFCMLIGFIPVIALGYFSYAKSSQLLLDKAYRGDREFVEQTQLRIEQKLKMVDNAQVQLINSSLVIDAMEQELGREDYQSYDKLMQSLYRLQLYEYGLTDVYLVNFEKNWILSSGGKEPLRDSGLNAVFMEYADRGKPFFWSLLRSPLVNEAAPRLWNMASVKTIPINTVHPLGLLVAVLPSQEIGKMIPKDSESGDMFVLDDRYRIIAARNSEWIGQDLSGEPNMAAIRQAEAEAGQFQSDDDKYGITFRKSAYNGWTYISKTNISDITKESKAIGWVTLTICLIVLLLVLAASLVGTRRLYSPIRKLYELVPAPDMRGSSAKRDELYWIEKNVHTLMGKESRMREQAQNFFAHRLLQGATRAQEIAARLESGELSDWKRMRVLCIRIDTLEGTNYTERDRDLLMFAINNMAGEIVPRKIRLNPIVLGDFQATILGDHHEPAEDLKHEAREWAEQIQRSVDEYLHLKISAGISSPFPKWTDAPRGFEEAKEALSYSVRLGRQSVLFLEDIHLEVVDSPVTYPQQIVQELFDHIKLLEEERCFELLEEFLAFITRKAISQQEFQMLLIRLLADLMRFAQEQGGNLYDMVPQDNKSVAGEILALKSAREIASWLQSTIVRPLMIFIDQRREMVHTKISDQMLAIIHQEYDGPLTLESCAAKLNYHPEYISRVFRKETGFAFSDYLSRHRLQIAKQLLLETNMTITEISEKLLYNKPQNFIRYFRKLEGITPKQYRELSRTKKQDEPEVRQTAGENQ</sequence>
<evidence type="ECO:0000313" key="9">
    <source>
        <dbReference type="Proteomes" id="UP000293142"/>
    </source>
</evidence>
<dbReference type="PROSITE" id="PS01124">
    <property type="entry name" value="HTH_ARAC_FAMILY_2"/>
    <property type="match status" value="1"/>
</dbReference>
<dbReference type="Proteomes" id="UP000293142">
    <property type="component" value="Unassembled WGS sequence"/>
</dbReference>
<dbReference type="Pfam" id="PF12833">
    <property type="entry name" value="HTH_18"/>
    <property type="match status" value="1"/>
</dbReference>
<dbReference type="AlphaFoldDB" id="A0A4Q9DLM1"/>
<evidence type="ECO:0000256" key="1">
    <source>
        <dbReference type="ARBA" id="ARBA00023015"/>
    </source>
</evidence>
<dbReference type="PANTHER" id="PTHR43280:SF10">
    <property type="entry name" value="REGULATORY PROTEIN POCR"/>
    <property type="match status" value="1"/>
</dbReference>
<dbReference type="OrthoDB" id="2501580at2"/>
<keyword evidence="1" id="KW-0805">Transcription regulation</keyword>
<dbReference type="RefSeq" id="WP_131016988.1">
    <property type="nucleotide sequence ID" value="NZ_SIRE01000024.1"/>
</dbReference>
<accession>A0A4Q9DLM1</accession>
<gene>
    <name evidence="8" type="ORF">EYB31_28985</name>
</gene>
<dbReference type="GO" id="GO:0003700">
    <property type="term" value="F:DNA-binding transcription factor activity"/>
    <property type="evidence" value="ECO:0007669"/>
    <property type="project" value="InterPro"/>
</dbReference>
<feature type="region of interest" description="Disordered" evidence="4">
    <location>
        <begin position="748"/>
        <end position="768"/>
    </location>
</feature>
<evidence type="ECO:0000259" key="6">
    <source>
        <dbReference type="PROSITE" id="PS01124"/>
    </source>
</evidence>
<dbReference type="Pfam" id="PF17853">
    <property type="entry name" value="GGDEF_2"/>
    <property type="match status" value="1"/>
</dbReference>
<dbReference type="SMART" id="SM00342">
    <property type="entry name" value="HTH_ARAC"/>
    <property type="match status" value="1"/>
</dbReference>
<evidence type="ECO:0000313" key="8">
    <source>
        <dbReference type="EMBL" id="TBL72420.1"/>
    </source>
</evidence>
<dbReference type="EMBL" id="SIRE01000024">
    <property type="protein sequence ID" value="TBL72420.1"/>
    <property type="molecule type" value="Genomic_DNA"/>
</dbReference>
<keyword evidence="5" id="KW-0812">Transmembrane</keyword>
<evidence type="ECO:0000256" key="5">
    <source>
        <dbReference type="SAM" id="Phobius"/>
    </source>
</evidence>
<comment type="caution">
    <text evidence="8">The sequence shown here is derived from an EMBL/GenBank/DDBJ whole genome shotgun (WGS) entry which is preliminary data.</text>
</comment>